<reference evidence="2 3" key="1">
    <citation type="submission" date="2024-02" db="EMBL/GenBank/DDBJ databases">
        <title>Chromosome-scale genome assembly of the rough periwinkle Littorina saxatilis.</title>
        <authorList>
            <person name="De Jode A."/>
            <person name="Faria R."/>
            <person name="Formenti G."/>
            <person name="Sims Y."/>
            <person name="Smith T.P."/>
            <person name="Tracey A."/>
            <person name="Wood J.M.D."/>
            <person name="Zagrodzka Z.B."/>
            <person name="Johannesson K."/>
            <person name="Butlin R.K."/>
            <person name="Leder E.H."/>
        </authorList>
    </citation>
    <scope>NUCLEOTIDE SEQUENCE [LARGE SCALE GENOMIC DNA]</scope>
    <source>
        <strain evidence="2">Snail1</strain>
        <tissue evidence="2">Muscle</tissue>
    </source>
</reference>
<accession>A0AAN9AZM5</accession>
<gene>
    <name evidence="2" type="ORF">V1264_005311</name>
</gene>
<dbReference type="EMBL" id="JBAMIC010000014">
    <property type="protein sequence ID" value="KAK7095961.1"/>
    <property type="molecule type" value="Genomic_DNA"/>
</dbReference>
<evidence type="ECO:0000313" key="3">
    <source>
        <dbReference type="Proteomes" id="UP001374579"/>
    </source>
</evidence>
<dbReference type="AlphaFoldDB" id="A0AAN9AZM5"/>
<evidence type="ECO:0000313" key="2">
    <source>
        <dbReference type="EMBL" id="KAK7095961.1"/>
    </source>
</evidence>
<name>A0AAN9AZM5_9CAEN</name>
<feature type="chain" id="PRO_5042879443" evidence="1">
    <location>
        <begin position="16"/>
        <end position="363"/>
    </location>
</feature>
<feature type="signal peptide" evidence="1">
    <location>
        <begin position="1"/>
        <end position="15"/>
    </location>
</feature>
<proteinExistence type="predicted"/>
<keyword evidence="3" id="KW-1185">Reference proteome</keyword>
<keyword evidence="1" id="KW-0732">Signal</keyword>
<organism evidence="2 3">
    <name type="scientific">Littorina saxatilis</name>
    <dbReference type="NCBI Taxonomy" id="31220"/>
    <lineage>
        <taxon>Eukaryota</taxon>
        <taxon>Metazoa</taxon>
        <taxon>Spiralia</taxon>
        <taxon>Lophotrochozoa</taxon>
        <taxon>Mollusca</taxon>
        <taxon>Gastropoda</taxon>
        <taxon>Caenogastropoda</taxon>
        <taxon>Littorinimorpha</taxon>
        <taxon>Littorinoidea</taxon>
        <taxon>Littorinidae</taxon>
        <taxon>Littorina</taxon>
    </lineage>
</organism>
<comment type="caution">
    <text evidence="2">The sequence shown here is derived from an EMBL/GenBank/DDBJ whole genome shotgun (WGS) entry which is preliminary data.</text>
</comment>
<evidence type="ECO:0000256" key="1">
    <source>
        <dbReference type="SAM" id="SignalP"/>
    </source>
</evidence>
<protein>
    <submittedName>
        <fullName evidence="2">Uncharacterized protein</fullName>
    </submittedName>
</protein>
<dbReference type="Proteomes" id="UP001374579">
    <property type="component" value="Unassembled WGS sequence"/>
</dbReference>
<sequence>MFLVLAVRSVLLNHAFNGDQNSTKNVNQLEKKNKSTTVSSAVTTDEWKEHISQASLEKRKYPEDYNKPTDIKGACPLFTETVLSHHEDIPNDNADKHQLNGTALDRKDLATEKSVLEEFAKSALFSEWTSELLPPALNLKTSKPPEKSLQTLFLAVGIPPFVLVMYEPDSSGQEEESARNYASEIARVLTRSLLNYCHCEFILLACALPRDKFSEDLLSKEVEERRQQTSKIYYRRQRLNRSEYLKLKEAVTIVSRVSPVNQHLAGTQSGAGSDKTSQTLVILDQAWYNLVLYFVKIMDESLGKTKEDSQGFNFTRDCPPNVISKAKAAAKEAGRRLGLNVQTTEDKDLQHLKVRVEKPLEQK</sequence>